<dbReference type="PROSITE" id="PS51257">
    <property type="entry name" value="PROKAR_LIPOPROTEIN"/>
    <property type="match status" value="1"/>
</dbReference>
<dbReference type="Proteomes" id="UP000030753">
    <property type="component" value="Unassembled WGS sequence"/>
</dbReference>
<reference evidence="1 2" key="1">
    <citation type="submission" date="2011-06" db="EMBL/GenBank/DDBJ databases">
        <title>The Genome Sequence of Fusarium oxysporum FOSC 3-a.</title>
        <authorList>
            <consortium name="The Broad Institute Genome Sequencing Platform"/>
            <person name="Ma L.-J."/>
            <person name="Gale L.R."/>
            <person name="Schwartz D.C."/>
            <person name="Zhou S."/>
            <person name="Corby-Kistler H."/>
            <person name="Young S.K."/>
            <person name="Zeng Q."/>
            <person name="Gargeya S."/>
            <person name="Fitzgerald M."/>
            <person name="Haas B."/>
            <person name="Abouelleil A."/>
            <person name="Alvarado L."/>
            <person name="Arachchi H.M."/>
            <person name="Berlin A."/>
            <person name="Brown A."/>
            <person name="Chapman S.B."/>
            <person name="Chen Z."/>
            <person name="Dunbar C."/>
            <person name="Freedman E."/>
            <person name="Gearin G."/>
            <person name="Gellesch M."/>
            <person name="Goldberg J."/>
            <person name="Griggs A."/>
            <person name="Gujja S."/>
            <person name="Heiman D."/>
            <person name="Howarth C."/>
            <person name="Larson L."/>
            <person name="Lui A."/>
            <person name="MacDonald P.J.P."/>
            <person name="Mehta T."/>
            <person name="Montmayeur A."/>
            <person name="Murphy C."/>
            <person name="Neiman D."/>
            <person name="Pearson M."/>
            <person name="Priest M."/>
            <person name="Roberts A."/>
            <person name="Saif S."/>
            <person name="Shea T."/>
            <person name="Shenoy N."/>
            <person name="Sisk P."/>
            <person name="Stolte C."/>
            <person name="Sykes S."/>
            <person name="Wortman J."/>
            <person name="Nusbaum C."/>
            <person name="Birren B."/>
        </authorList>
    </citation>
    <scope>NUCLEOTIDE SEQUENCE [LARGE SCALE GENOMIC DNA]</scope>
    <source>
        <strain evidence="2">FOSC 3-a</strain>
    </source>
</reference>
<protein>
    <submittedName>
        <fullName evidence="1">Uncharacterized protein</fullName>
    </submittedName>
</protein>
<sequence length="50" mass="5465">MAKLVDSMYAAELSDVGQMSVSIFMQACDCARSGRATTGFIHWPRPLLSD</sequence>
<organism evidence="1 2">
    <name type="scientific">Fusarium oxysporum NRRL 32931</name>
    <dbReference type="NCBI Taxonomy" id="660029"/>
    <lineage>
        <taxon>Eukaryota</taxon>
        <taxon>Fungi</taxon>
        <taxon>Dikarya</taxon>
        <taxon>Ascomycota</taxon>
        <taxon>Pezizomycotina</taxon>
        <taxon>Sordariomycetes</taxon>
        <taxon>Hypocreomycetidae</taxon>
        <taxon>Hypocreales</taxon>
        <taxon>Nectriaceae</taxon>
        <taxon>Fusarium</taxon>
        <taxon>Fusarium oxysporum species complex</taxon>
    </lineage>
</organism>
<accession>W9HM93</accession>
<dbReference type="EMBL" id="JH717848">
    <property type="protein sequence ID" value="EWY82004.1"/>
    <property type="molecule type" value="Genomic_DNA"/>
</dbReference>
<dbReference type="HOGENOM" id="CLU_3125049_0_0_1"/>
<evidence type="ECO:0000313" key="1">
    <source>
        <dbReference type="EMBL" id="EWY82004.1"/>
    </source>
</evidence>
<dbReference type="AlphaFoldDB" id="W9HM93"/>
<evidence type="ECO:0000313" key="2">
    <source>
        <dbReference type="Proteomes" id="UP000030753"/>
    </source>
</evidence>
<gene>
    <name evidence="1" type="ORF">FOYG_14128</name>
</gene>
<proteinExistence type="predicted"/>
<name>W9HM93_FUSOX</name>